<sequence>MGLVGTVVPTTMLLASTIRIPEYAKGVT</sequence>
<dbReference type="AlphaFoldDB" id="A0A834TIQ5"/>
<keyword evidence="2" id="KW-1185">Reference proteome</keyword>
<organism evidence="1 2">
    <name type="scientific">Senna tora</name>
    <dbReference type="NCBI Taxonomy" id="362788"/>
    <lineage>
        <taxon>Eukaryota</taxon>
        <taxon>Viridiplantae</taxon>
        <taxon>Streptophyta</taxon>
        <taxon>Embryophyta</taxon>
        <taxon>Tracheophyta</taxon>
        <taxon>Spermatophyta</taxon>
        <taxon>Magnoliopsida</taxon>
        <taxon>eudicotyledons</taxon>
        <taxon>Gunneridae</taxon>
        <taxon>Pentapetalae</taxon>
        <taxon>rosids</taxon>
        <taxon>fabids</taxon>
        <taxon>Fabales</taxon>
        <taxon>Fabaceae</taxon>
        <taxon>Caesalpinioideae</taxon>
        <taxon>Cassia clade</taxon>
        <taxon>Senna</taxon>
    </lineage>
</organism>
<reference evidence="1" key="1">
    <citation type="submission" date="2020-09" db="EMBL/GenBank/DDBJ databases">
        <title>Genome-Enabled Discovery of Anthraquinone Biosynthesis in Senna tora.</title>
        <authorList>
            <person name="Kang S.-H."/>
            <person name="Pandey R.P."/>
            <person name="Lee C.-M."/>
            <person name="Sim J.-S."/>
            <person name="Jeong J.-T."/>
            <person name="Choi B.-S."/>
            <person name="Jung M."/>
            <person name="Ginzburg D."/>
            <person name="Zhao K."/>
            <person name="Won S.Y."/>
            <person name="Oh T.-J."/>
            <person name="Yu Y."/>
            <person name="Kim N.-H."/>
            <person name="Lee O.R."/>
            <person name="Lee T.-H."/>
            <person name="Bashyal P."/>
            <person name="Kim T.-S."/>
            <person name="Lee W.-H."/>
            <person name="Kawkins C."/>
            <person name="Kim C.-K."/>
            <person name="Kim J.S."/>
            <person name="Ahn B.O."/>
            <person name="Rhee S.Y."/>
            <person name="Sohng J.K."/>
        </authorList>
    </citation>
    <scope>NUCLEOTIDE SEQUENCE</scope>
    <source>
        <tissue evidence="1">Leaf</tissue>
    </source>
</reference>
<accession>A0A834TIQ5</accession>
<comment type="caution">
    <text evidence="1">The sequence shown here is derived from an EMBL/GenBank/DDBJ whole genome shotgun (WGS) entry which is preliminary data.</text>
</comment>
<dbReference type="EMBL" id="JAAIUW010000008">
    <property type="protein sequence ID" value="KAF7821814.1"/>
    <property type="molecule type" value="Genomic_DNA"/>
</dbReference>
<protein>
    <submittedName>
        <fullName evidence="1">Uncharacterized protein</fullName>
    </submittedName>
</protein>
<name>A0A834TIQ5_9FABA</name>
<dbReference type="Proteomes" id="UP000634136">
    <property type="component" value="Unassembled WGS sequence"/>
</dbReference>
<gene>
    <name evidence="1" type="ORF">G2W53_027269</name>
</gene>
<evidence type="ECO:0000313" key="1">
    <source>
        <dbReference type="EMBL" id="KAF7821814.1"/>
    </source>
</evidence>
<proteinExistence type="predicted"/>
<evidence type="ECO:0000313" key="2">
    <source>
        <dbReference type="Proteomes" id="UP000634136"/>
    </source>
</evidence>